<keyword evidence="2" id="KW-1185">Reference proteome</keyword>
<evidence type="ECO:0000313" key="1">
    <source>
        <dbReference type="EMBL" id="KVP97946.1"/>
    </source>
</evidence>
<comment type="caution">
    <text evidence="1">The sequence shown here is derived from an EMBL/GenBank/DDBJ whole genome shotgun (WGS) entry which is preliminary data.</text>
</comment>
<dbReference type="RefSeq" id="WP_059924806.1">
    <property type="nucleotide sequence ID" value="NZ_LPBG01000047.1"/>
</dbReference>
<organism evidence="1 2">
    <name type="scientific">Burkholderia ubonensis</name>
    <dbReference type="NCBI Taxonomy" id="101571"/>
    <lineage>
        <taxon>Bacteria</taxon>
        <taxon>Pseudomonadati</taxon>
        <taxon>Pseudomonadota</taxon>
        <taxon>Betaproteobacteria</taxon>
        <taxon>Burkholderiales</taxon>
        <taxon>Burkholderiaceae</taxon>
        <taxon>Burkholderia</taxon>
        <taxon>Burkholderia cepacia complex</taxon>
    </lineage>
</organism>
<accession>A0AAW3N1S8</accession>
<evidence type="ECO:0000313" key="2">
    <source>
        <dbReference type="Proteomes" id="UP000056453"/>
    </source>
</evidence>
<dbReference type="Proteomes" id="UP000056453">
    <property type="component" value="Unassembled WGS sequence"/>
</dbReference>
<proteinExistence type="predicted"/>
<reference evidence="1 2" key="1">
    <citation type="submission" date="2015-11" db="EMBL/GenBank/DDBJ databases">
        <title>Expanding the genomic diversity of Burkholderia species for the development of highly accurate diagnostics.</title>
        <authorList>
            <person name="Sahl J."/>
            <person name="Keim P."/>
            <person name="Wagner D."/>
        </authorList>
    </citation>
    <scope>NUCLEOTIDE SEQUENCE [LARGE SCALE GENOMIC DNA]</scope>
    <source>
        <strain evidence="1 2">MSMB1808WGS</strain>
    </source>
</reference>
<dbReference type="AlphaFoldDB" id="A0AAW3N1S8"/>
<dbReference type="EMBL" id="LPBJ01000047">
    <property type="protein sequence ID" value="KVP97946.1"/>
    <property type="molecule type" value="Genomic_DNA"/>
</dbReference>
<sequence>MQNKRFTVVAIYEENHQRYATDGYGPTATDAVIHAIEQCRADNKEPDMELRVCAVFRGSHSCKDITVSDARERPEERRCRAKKDHKFTVVQDGCVEHVMSRNAIEAELGFGGEVAGVFRGHLNDLSHEVDWDRVDAATEVVAEAT</sequence>
<gene>
    <name evidence="1" type="ORF">WJ96_05085</name>
</gene>
<name>A0AAW3N1S8_9BURK</name>
<protein>
    <submittedName>
        <fullName evidence="1">Uncharacterized protein</fullName>
    </submittedName>
</protein>